<dbReference type="EMBL" id="BEYU01000067">
    <property type="protein sequence ID" value="GBG29883.1"/>
    <property type="molecule type" value="Genomic_DNA"/>
</dbReference>
<accession>A0A2R5GMM4</accession>
<dbReference type="OrthoDB" id="60189at2759"/>
<comment type="caution">
    <text evidence="1">The sequence shown here is derived from an EMBL/GenBank/DDBJ whole genome shotgun (WGS) entry which is preliminary data.</text>
</comment>
<sequence>MCDELVLPFDSSSGGGLVFDKADGVRGARRMPRLLMNNQSISSTVEEDDYDFFQICVQLEQSFRFTVDVTHNSGNPDLYISFSQPWPYVGNSDIISANINREHINVSTTAEIVQEAMRVPGEMPSEQHAVPSVIFMSVFGRETSTYTITATLTPEFSKSA</sequence>
<organism evidence="1 2">
    <name type="scientific">Hondaea fermentalgiana</name>
    <dbReference type="NCBI Taxonomy" id="2315210"/>
    <lineage>
        <taxon>Eukaryota</taxon>
        <taxon>Sar</taxon>
        <taxon>Stramenopiles</taxon>
        <taxon>Bigyra</taxon>
        <taxon>Labyrinthulomycetes</taxon>
        <taxon>Thraustochytrida</taxon>
        <taxon>Thraustochytriidae</taxon>
        <taxon>Hondaea</taxon>
    </lineage>
</organism>
<keyword evidence="2" id="KW-1185">Reference proteome</keyword>
<reference evidence="1 2" key="1">
    <citation type="submission" date="2017-12" db="EMBL/GenBank/DDBJ databases">
        <title>Sequencing, de novo assembly and annotation of complete genome of a new Thraustochytrid species, strain FCC1311.</title>
        <authorList>
            <person name="Sedici K."/>
            <person name="Godart F."/>
            <person name="Aiese Cigliano R."/>
            <person name="Sanseverino W."/>
            <person name="Barakat M."/>
            <person name="Ortet P."/>
            <person name="Marechal E."/>
            <person name="Cagnac O."/>
            <person name="Amato A."/>
        </authorList>
    </citation>
    <scope>NUCLEOTIDE SEQUENCE [LARGE SCALE GENOMIC DNA]</scope>
</reference>
<evidence type="ECO:0000313" key="2">
    <source>
        <dbReference type="Proteomes" id="UP000241890"/>
    </source>
</evidence>
<dbReference type="AlphaFoldDB" id="A0A2R5GMM4"/>
<gene>
    <name evidence="1" type="ORF">FCC1311_061032</name>
</gene>
<protein>
    <submittedName>
        <fullName evidence="1">Uncharacterized protein</fullName>
    </submittedName>
</protein>
<evidence type="ECO:0000313" key="1">
    <source>
        <dbReference type="EMBL" id="GBG29883.1"/>
    </source>
</evidence>
<dbReference type="InParanoid" id="A0A2R5GMM4"/>
<proteinExistence type="predicted"/>
<name>A0A2R5GMM4_9STRA</name>
<dbReference type="Proteomes" id="UP000241890">
    <property type="component" value="Unassembled WGS sequence"/>
</dbReference>